<keyword evidence="4" id="KW-0812">Transmembrane</keyword>
<evidence type="ECO:0000256" key="14">
    <source>
        <dbReference type="SAM" id="MobiDB-lite"/>
    </source>
</evidence>
<evidence type="ECO:0000256" key="3">
    <source>
        <dbReference type="ARBA" id="ARBA00022490"/>
    </source>
</evidence>
<dbReference type="GO" id="GO:0016787">
    <property type="term" value="F:hydrolase activity"/>
    <property type="evidence" value="ECO:0007669"/>
    <property type="project" value="UniProtKB-KW"/>
</dbReference>
<keyword evidence="5" id="KW-0378">Hydrolase</keyword>
<dbReference type="GO" id="GO:0005737">
    <property type="term" value="C:cytoplasm"/>
    <property type="evidence" value="ECO:0007669"/>
    <property type="project" value="UniProtKB-SubCell"/>
</dbReference>
<evidence type="ECO:0000256" key="12">
    <source>
        <dbReference type="ARBA" id="ARBA00073591"/>
    </source>
</evidence>
<dbReference type="GO" id="GO:0016020">
    <property type="term" value="C:membrane"/>
    <property type="evidence" value="ECO:0007669"/>
    <property type="project" value="UniProtKB-SubCell"/>
</dbReference>
<evidence type="ECO:0000259" key="16">
    <source>
        <dbReference type="Pfam" id="PF12697"/>
    </source>
</evidence>
<reference evidence="17" key="3">
    <citation type="submission" date="2025-09" db="UniProtKB">
        <authorList>
            <consortium name="Ensembl"/>
        </authorList>
    </citation>
    <scope>IDENTIFICATION</scope>
</reference>
<reference evidence="17" key="2">
    <citation type="submission" date="2025-08" db="UniProtKB">
        <authorList>
            <consortium name="Ensembl"/>
        </authorList>
    </citation>
    <scope>IDENTIFICATION</scope>
</reference>
<reference evidence="17" key="1">
    <citation type="submission" date="2019-08" db="EMBL/GenBank/DDBJ databases">
        <title>Three high-quality genomes provides insights into domestication of ducks.</title>
        <authorList>
            <person name="Hou Z.C."/>
            <person name="Zhu F."/>
            <person name="Yin Z.T."/>
            <person name="Zhang F."/>
        </authorList>
    </citation>
    <scope>NUCLEOTIDE SEQUENCE [LARGE SCALE GENOMIC DNA]</scope>
</reference>
<dbReference type="PANTHER" id="PTHR46197:SF1">
    <property type="entry name" value="PROTEIN ABHD14A"/>
    <property type="match status" value="1"/>
</dbReference>
<dbReference type="PROSITE" id="PS51257">
    <property type="entry name" value="PROKAR_LIPOPROTEIN"/>
    <property type="match status" value="1"/>
</dbReference>
<dbReference type="PANTHER" id="PTHR46197">
    <property type="entry name" value="PROTEIN ABHD14B-LIKE"/>
    <property type="match status" value="1"/>
</dbReference>
<feature type="chain" id="PRO_5034628624" description="Protein ABHD14A" evidence="15">
    <location>
        <begin position="21"/>
        <end position="250"/>
    </location>
</feature>
<evidence type="ECO:0000313" key="18">
    <source>
        <dbReference type="Proteomes" id="UP000694400"/>
    </source>
</evidence>
<evidence type="ECO:0000256" key="7">
    <source>
        <dbReference type="ARBA" id="ARBA00022989"/>
    </source>
</evidence>
<feature type="compositionally biased region" description="Low complexity" evidence="14">
    <location>
        <begin position="32"/>
        <end position="41"/>
    </location>
</feature>
<feature type="region of interest" description="Disordered" evidence="14">
    <location>
        <begin position="32"/>
        <end position="53"/>
    </location>
</feature>
<evidence type="ECO:0000256" key="4">
    <source>
        <dbReference type="ARBA" id="ARBA00022692"/>
    </source>
</evidence>
<evidence type="ECO:0000256" key="5">
    <source>
        <dbReference type="ARBA" id="ARBA00022801"/>
    </source>
</evidence>
<keyword evidence="7" id="KW-1133">Transmembrane helix</keyword>
<dbReference type="Pfam" id="PF12697">
    <property type="entry name" value="Abhydrolase_6"/>
    <property type="match status" value="1"/>
</dbReference>
<comment type="similarity">
    <text evidence="10">Belongs to the AB hydrolase superfamily. ABHD14 family.</text>
</comment>
<keyword evidence="15" id="KW-0732">Signal</keyword>
<name>A0A8B9TKJ8_ANAPL</name>
<comment type="function">
    <text evidence="11">Possible role in granule neuron development.</text>
</comment>
<dbReference type="FunFam" id="3.40.50.1820:FF:000093">
    <property type="entry name" value="protein ABHD14A isoform X1"/>
    <property type="match status" value="1"/>
</dbReference>
<protein>
    <recommendedName>
        <fullName evidence="12">Protein ABHD14A</fullName>
    </recommendedName>
    <alternativeName>
        <fullName evidence="13">Alpha/beta hydrolase domain-containing protein 14A</fullName>
    </alternativeName>
</protein>
<keyword evidence="8" id="KW-0472">Membrane</keyword>
<organism evidence="17 18">
    <name type="scientific">Anas platyrhynchos</name>
    <name type="common">Mallard</name>
    <name type="synonym">Anas boschas</name>
    <dbReference type="NCBI Taxonomy" id="8839"/>
    <lineage>
        <taxon>Eukaryota</taxon>
        <taxon>Metazoa</taxon>
        <taxon>Chordata</taxon>
        <taxon>Craniata</taxon>
        <taxon>Vertebrata</taxon>
        <taxon>Euteleostomi</taxon>
        <taxon>Archelosauria</taxon>
        <taxon>Archosauria</taxon>
        <taxon>Dinosauria</taxon>
        <taxon>Saurischia</taxon>
        <taxon>Theropoda</taxon>
        <taxon>Coelurosauria</taxon>
        <taxon>Aves</taxon>
        <taxon>Neognathae</taxon>
        <taxon>Galloanserae</taxon>
        <taxon>Anseriformes</taxon>
        <taxon>Anatidae</taxon>
        <taxon>Anatinae</taxon>
        <taxon>Anas</taxon>
    </lineage>
</organism>
<evidence type="ECO:0000256" key="13">
    <source>
        <dbReference type="ARBA" id="ARBA00079023"/>
    </source>
</evidence>
<evidence type="ECO:0000256" key="1">
    <source>
        <dbReference type="ARBA" id="ARBA00004496"/>
    </source>
</evidence>
<evidence type="ECO:0000256" key="9">
    <source>
        <dbReference type="ARBA" id="ARBA00023180"/>
    </source>
</evidence>
<dbReference type="SUPFAM" id="SSF53474">
    <property type="entry name" value="alpha/beta-Hydrolases"/>
    <property type="match status" value="1"/>
</dbReference>
<evidence type="ECO:0000313" key="17">
    <source>
        <dbReference type="Ensembl" id="ENSAPLP00020022715.1"/>
    </source>
</evidence>
<evidence type="ECO:0000256" key="11">
    <source>
        <dbReference type="ARBA" id="ARBA00056841"/>
    </source>
</evidence>
<dbReference type="Ensembl" id="ENSAPLT00020024529.1">
    <property type="protein sequence ID" value="ENSAPLP00020022715.1"/>
    <property type="gene ID" value="ENSAPLG00020015820.1"/>
</dbReference>
<feature type="domain" description="AB hydrolase-1" evidence="16">
    <location>
        <begin position="76"/>
        <end position="159"/>
    </location>
</feature>
<dbReference type="AlphaFoldDB" id="A0A8B9TKJ8"/>
<dbReference type="Proteomes" id="UP000694400">
    <property type="component" value="Chromosome 10"/>
</dbReference>
<evidence type="ECO:0000256" key="8">
    <source>
        <dbReference type="ARBA" id="ARBA00023136"/>
    </source>
</evidence>
<keyword evidence="6" id="KW-0735">Signal-anchor</keyword>
<dbReference type="Gene3D" id="3.40.50.1820">
    <property type="entry name" value="alpha/beta hydrolase"/>
    <property type="match status" value="1"/>
</dbReference>
<proteinExistence type="inferred from homology"/>
<comment type="subcellular location">
    <subcellularLocation>
        <location evidence="1">Cytoplasm</location>
    </subcellularLocation>
    <subcellularLocation>
        <location evidence="2">Membrane</location>
        <topology evidence="2">Single-pass type II membrane protein</topology>
    </subcellularLocation>
</comment>
<sequence>MSRSRPALLALGALLACALALLLLPTALRRPPPALHRAPPANSSTVRRGTAAGTGPAVAYREATGLRAPGPGRLDVLLLHGQAFSSATWEALGTLALLAGEGHRAVAIDLPGYGDSPPTGTVATQQGRVAFLERILEELGLRRPVLVSPSMSGRFALPFLLLHGDRLGGFVPIAPVGTRDYAVGQYQRVQTPTLILYGDRDTHLGPQALQSLRHLPRHRVAVLPGAGHACYLDKPGDFHRALLGFLGQLQ</sequence>
<accession>A0A8B9TKJ8</accession>
<keyword evidence="9" id="KW-0325">Glycoprotein</keyword>
<evidence type="ECO:0000256" key="15">
    <source>
        <dbReference type="SAM" id="SignalP"/>
    </source>
</evidence>
<dbReference type="InterPro" id="IPR029058">
    <property type="entry name" value="AB_hydrolase_fold"/>
</dbReference>
<evidence type="ECO:0000256" key="2">
    <source>
        <dbReference type="ARBA" id="ARBA00004606"/>
    </source>
</evidence>
<evidence type="ECO:0000256" key="6">
    <source>
        <dbReference type="ARBA" id="ARBA00022968"/>
    </source>
</evidence>
<feature type="signal peptide" evidence="15">
    <location>
        <begin position="1"/>
        <end position="20"/>
    </location>
</feature>
<keyword evidence="3" id="KW-0963">Cytoplasm</keyword>
<dbReference type="InterPro" id="IPR000073">
    <property type="entry name" value="AB_hydrolase_1"/>
</dbReference>
<evidence type="ECO:0000256" key="10">
    <source>
        <dbReference type="ARBA" id="ARBA00037942"/>
    </source>
</evidence>